<keyword evidence="3" id="KW-0378">Hydrolase</keyword>
<feature type="domain" description="Metallo-beta-lactamase" evidence="5">
    <location>
        <begin position="14"/>
        <end position="194"/>
    </location>
</feature>
<dbReference type="SUPFAM" id="SSF56281">
    <property type="entry name" value="Metallo-hydrolase/oxidoreductase"/>
    <property type="match status" value="1"/>
</dbReference>
<sequence length="210" mass="22718">MSFKIGIIPVTPFQQNCTLVWDDETKSGAVIDPGGDVSLIKDQIDKLGLSISEIFLTHGHIDHAGGAGELSEQLDARIVGPGIEDKFLLDDLAAQGARYGLKARDCHPDRWLQQGDIITMGGEAFQVRHCPGHTPGHMVFLSKPLNFGIVGDVLFRGSVGRTDLGDYGDHEQLIASIQRELLVLPDEFSFLCGHGTGSTIGAERQSNPFL</sequence>
<evidence type="ECO:0000313" key="6">
    <source>
        <dbReference type="EMBL" id="GAN79464.1"/>
    </source>
</evidence>
<dbReference type="CDD" id="cd07737">
    <property type="entry name" value="YcbL-like_MBL-fold"/>
    <property type="match status" value="1"/>
</dbReference>
<comment type="caution">
    <text evidence="6">The sequence shown here is derived from an EMBL/GenBank/DDBJ whole genome shotgun (WGS) entry which is preliminary data.</text>
</comment>
<proteinExistence type="predicted"/>
<dbReference type="Proteomes" id="UP000032668">
    <property type="component" value="Unassembled WGS sequence"/>
</dbReference>
<dbReference type="RefSeq" id="WP_048877917.1">
    <property type="nucleotide sequence ID" value="NZ_BANC01000021.1"/>
</dbReference>
<dbReference type="SMART" id="SM00849">
    <property type="entry name" value="Lactamase_B"/>
    <property type="match status" value="1"/>
</dbReference>
<evidence type="ECO:0000313" key="7">
    <source>
        <dbReference type="Proteomes" id="UP000032668"/>
    </source>
</evidence>
<dbReference type="InterPro" id="IPR051453">
    <property type="entry name" value="MBL_Glyoxalase_II"/>
</dbReference>
<dbReference type="PANTHER" id="PTHR46233:SF3">
    <property type="entry name" value="HYDROXYACYLGLUTATHIONE HYDROLASE GLOC"/>
    <property type="match status" value="1"/>
</dbReference>
<dbReference type="GO" id="GO:0046872">
    <property type="term" value="F:metal ion binding"/>
    <property type="evidence" value="ECO:0007669"/>
    <property type="project" value="UniProtKB-KW"/>
</dbReference>
<keyword evidence="2" id="KW-0479">Metal-binding</keyword>
<dbReference type="InterPro" id="IPR001279">
    <property type="entry name" value="Metallo-B-lactamas"/>
</dbReference>
<dbReference type="InterPro" id="IPR036866">
    <property type="entry name" value="RibonucZ/Hydroxyglut_hydro"/>
</dbReference>
<keyword evidence="4" id="KW-0862">Zinc</keyword>
<dbReference type="STRING" id="1120923.SAMN02746095_00552"/>
<reference evidence="6 7" key="1">
    <citation type="submission" date="2012-11" db="EMBL/GenBank/DDBJ databases">
        <title>Whole genome sequence of Acidocella aminolytica 101 = DSM 11237.</title>
        <authorList>
            <person name="Azuma Y."/>
            <person name="Higashiura N."/>
            <person name="Hirakawa H."/>
            <person name="Matsushita K."/>
        </authorList>
    </citation>
    <scope>NUCLEOTIDE SEQUENCE [LARGE SCALE GENOMIC DNA]</scope>
    <source>
        <strain evidence="7">101 / DSM 11237</strain>
    </source>
</reference>
<gene>
    <name evidence="6" type="ORF">Aam_021_052</name>
</gene>
<dbReference type="AlphaFoldDB" id="A0A0D6PF27"/>
<evidence type="ECO:0000256" key="2">
    <source>
        <dbReference type="ARBA" id="ARBA00022723"/>
    </source>
</evidence>
<organism evidence="6 7">
    <name type="scientific">Acidocella aminolytica 101 = DSM 11237</name>
    <dbReference type="NCBI Taxonomy" id="1120923"/>
    <lineage>
        <taxon>Bacteria</taxon>
        <taxon>Pseudomonadati</taxon>
        <taxon>Pseudomonadota</taxon>
        <taxon>Alphaproteobacteria</taxon>
        <taxon>Acetobacterales</taxon>
        <taxon>Acidocellaceae</taxon>
        <taxon>Acidocella</taxon>
    </lineage>
</organism>
<dbReference type="EMBL" id="BANC01000021">
    <property type="protein sequence ID" value="GAN79464.1"/>
    <property type="molecule type" value="Genomic_DNA"/>
</dbReference>
<dbReference type="Pfam" id="PF00753">
    <property type="entry name" value="Lactamase_B"/>
    <property type="match status" value="1"/>
</dbReference>
<name>A0A0D6PF27_9PROT</name>
<dbReference type="OrthoDB" id="9802991at2"/>
<dbReference type="Gene3D" id="3.60.15.10">
    <property type="entry name" value="Ribonuclease Z/Hydroxyacylglutathione hydrolase-like"/>
    <property type="match status" value="1"/>
</dbReference>
<accession>A0A0D6PF27</accession>
<dbReference type="PANTHER" id="PTHR46233">
    <property type="entry name" value="HYDROXYACYLGLUTATHIONE HYDROLASE GLOC"/>
    <property type="match status" value="1"/>
</dbReference>
<keyword evidence="7" id="KW-1185">Reference proteome</keyword>
<comment type="cofactor">
    <cofactor evidence="1">
        <name>Zn(2+)</name>
        <dbReference type="ChEBI" id="CHEBI:29105"/>
    </cofactor>
</comment>
<evidence type="ECO:0000256" key="1">
    <source>
        <dbReference type="ARBA" id="ARBA00001947"/>
    </source>
</evidence>
<evidence type="ECO:0000256" key="4">
    <source>
        <dbReference type="ARBA" id="ARBA00022833"/>
    </source>
</evidence>
<evidence type="ECO:0000256" key="3">
    <source>
        <dbReference type="ARBA" id="ARBA00022801"/>
    </source>
</evidence>
<evidence type="ECO:0000259" key="5">
    <source>
        <dbReference type="SMART" id="SM00849"/>
    </source>
</evidence>
<dbReference type="GO" id="GO:0016787">
    <property type="term" value="F:hydrolase activity"/>
    <property type="evidence" value="ECO:0007669"/>
    <property type="project" value="UniProtKB-KW"/>
</dbReference>
<protein>
    <submittedName>
        <fullName evidence="6">Metallo-beta-lactamase</fullName>
    </submittedName>
</protein>